<dbReference type="GO" id="GO:0015562">
    <property type="term" value="F:efflux transmembrane transporter activity"/>
    <property type="evidence" value="ECO:0007669"/>
    <property type="project" value="InterPro"/>
</dbReference>
<organism evidence="10 11">
    <name type="scientific">Pseudomonas citronellolis</name>
    <dbReference type="NCBI Taxonomy" id="53408"/>
    <lineage>
        <taxon>Bacteria</taxon>
        <taxon>Pseudomonadati</taxon>
        <taxon>Pseudomonadota</taxon>
        <taxon>Gammaproteobacteria</taxon>
        <taxon>Pseudomonadales</taxon>
        <taxon>Pseudomonadaceae</taxon>
        <taxon>Pseudomonas</taxon>
    </lineage>
</organism>
<dbReference type="Pfam" id="PF02321">
    <property type="entry name" value="OEP"/>
    <property type="match status" value="1"/>
</dbReference>
<comment type="subcellular location">
    <subcellularLocation>
        <location evidence="1">Cell outer membrane</location>
    </subcellularLocation>
</comment>
<dbReference type="AlphaFoldDB" id="A0AAW6P865"/>
<dbReference type="RefSeq" id="WP_276214592.1">
    <property type="nucleotide sequence ID" value="NZ_JARJLR010000225.1"/>
</dbReference>
<keyword evidence="7" id="KW-0998">Cell outer membrane</keyword>
<sequence length="497" mass="55870">MTDTRRTFAPALALCVALSLSTSIQATTLLNPSRASMPLRSETVSLLEQRVELTLSDVVYLGLRNNRSIRSAYLERIAQRFELRVEADRFNPRLVLTSRHLANRNHADRYRQTEIFPQTSVLTEYGTRFSLAWRNQLTLADQAGRTANDGADFSFIQPLLRGAGRDIVGAPLRMARLGEQLNKLNLKATVSDTVTQMIMAYREILRAQEQLEIAKDALERSRQLIDSNRALIAAGRMAEFEIVQAEADAATQELAVEDVANQLETNRLELLRLLALDLNLQIRAVDTLDAQPVTIGLAEALVIAQRQQPAYLSQLIASEQAAIQLNVSRNQRLWDLSLVGGATQVRDHYPTPHGRAIDRTWEGYAGIQIEVPIGDLSRRQAEVRAQVAVENQAIRLTEARQMLERDVGDAVRNLGTRWRQYEIAQRARDLSRRKLDIEREKFQAGRSSNFQVLSFEADLRSAESASLNALIAYLNTQTTLDQMLGTTLESWDIALND</sequence>
<evidence type="ECO:0000256" key="7">
    <source>
        <dbReference type="ARBA" id="ARBA00023237"/>
    </source>
</evidence>
<keyword evidence="8" id="KW-0449">Lipoprotein</keyword>
<dbReference type="Proteomes" id="UP001220662">
    <property type="component" value="Unassembled WGS sequence"/>
</dbReference>
<dbReference type="InterPro" id="IPR010131">
    <property type="entry name" value="MdtP/NodT-like"/>
</dbReference>
<dbReference type="SUPFAM" id="SSF56954">
    <property type="entry name" value="Outer membrane efflux proteins (OEP)"/>
    <property type="match status" value="1"/>
</dbReference>
<keyword evidence="6" id="KW-0564">Palmitate</keyword>
<evidence type="ECO:0000256" key="5">
    <source>
        <dbReference type="ARBA" id="ARBA00023136"/>
    </source>
</evidence>
<dbReference type="InterPro" id="IPR003423">
    <property type="entry name" value="OMP_efflux"/>
</dbReference>
<proteinExistence type="inferred from homology"/>
<evidence type="ECO:0000256" key="9">
    <source>
        <dbReference type="SAM" id="SignalP"/>
    </source>
</evidence>
<evidence type="ECO:0000313" key="10">
    <source>
        <dbReference type="EMBL" id="MDF3842568.1"/>
    </source>
</evidence>
<evidence type="ECO:0000256" key="3">
    <source>
        <dbReference type="ARBA" id="ARBA00022452"/>
    </source>
</evidence>
<keyword evidence="9" id="KW-0732">Signal</keyword>
<feature type="signal peptide" evidence="9">
    <location>
        <begin position="1"/>
        <end position="26"/>
    </location>
</feature>
<protein>
    <submittedName>
        <fullName evidence="10">TolC family protein</fullName>
    </submittedName>
</protein>
<reference evidence="10" key="1">
    <citation type="submission" date="2023-03" db="EMBL/GenBank/DDBJ databases">
        <title>Draft assemblies of triclosan tolerant bacteria isolated from returned activated sludge.</title>
        <authorList>
            <person name="Van Hamelsveld S."/>
        </authorList>
    </citation>
    <scope>NUCLEOTIDE SEQUENCE</scope>
    <source>
        <strain evidence="10">GW210015_S63</strain>
    </source>
</reference>
<name>A0AAW6P865_9PSED</name>
<evidence type="ECO:0000256" key="8">
    <source>
        <dbReference type="ARBA" id="ARBA00023288"/>
    </source>
</evidence>
<feature type="chain" id="PRO_5043566243" evidence="9">
    <location>
        <begin position="27"/>
        <end position="497"/>
    </location>
</feature>
<evidence type="ECO:0000256" key="1">
    <source>
        <dbReference type="ARBA" id="ARBA00004442"/>
    </source>
</evidence>
<dbReference type="PANTHER" id="PTHR30203">
    <property type="entry name" value="OUTER MEMBRANE CATION EFFLUX PROTEIN"/>
    <property type="match status" value="1"/>
</dbReference>
<evidence type="ECO:0000256" key="6">
    <source>
        <dbReference type="ARBA" id="ARBA00023139"/>
    </source>
</evidence>
<evidence type="ECO:0000313" key="11">
    <source>
        <dbReference type="Proteomes" id="UP001220662"/>
    </source>
</evidence>
<accession>A0AAW6P865</accession>
<evidence type="ECO:0000256" key="4">
    <source>
        <dbReference type="ARBA" id="ARBA00022692"/>
    </source>
</evidence>
<comment type="caution">
    <text evidence="10">The sequence shown here is derived from an EMBL/GenBank/DDBJ whole genome shotgun (WGS) entry which is preliminary data.</text>
</comment>
<dbReference type="Gene3D" id="1.20.1600.10">
    <property type="entry name" value="Outer membrane efflux proteins (OEP)"/>
    <property type="match status" value="1"/>
</dbReference>
<keyword evidence="5" id="KW-0472">Membrane</keyword>
<dbReference type="EMBL" id="JARJLR010000225">
    <property type="protein sequence ID" value="MDF3842568.1"/>
    <property type="molecule type" value="Genomic_DNA"/>
</dbReference>
<comment type="similarity">
    <text evidence="2">Belongs to the outer membrane factor (OMF) (TC 1.B.17) family.</text>
</comment>
<dbReference type="GO" id="GO:0016020">
    <property type="term" value="C:membrane"/>
    <property type="evidence" value="ECO:0007669"/>
    <property type="project" value="UniProtKB-SubCell"/>
</dbReference>
<dbReference type="PANTHER" id="PTHR30203:SF30">
    <property type="entry name" value="OUTER MEMBRANE PROTEIN-RELATED"/>
    <property type="match status" value="1"/>
</dbReference>
<gene>
    <name evidence="10" type="ORF">P3W55_12700</name>
</gene>
<keyword evidence="3" id="KW-1134">Transmembrane beta strand</keyword>
<keyword evidence="4" id="KW-0812">Transmembrane</keyword>
<evidence type="ECO:0000256" key="2">
    <source>
        <dbReference type="ARBA" id="ARBA00007613"/>
    </source>
</evidence>